<dbReference type="InterPro" id="IPR012292">
    <property type="entry name" value="Globin/Proto"/>
</dbReference>
<dbReference type="RefSeq" id="WP_093030516.1">
    <property type="nucleotide sequence ID" value="NZ_FOAG01000001.1"/>
</dbReference>
<dbReference type="InterPro" id="IPR009050">
    <property type="entry name" value="Globin-like_sf"/>
</dbReference>
<dbReference type="SUPFAM" id="SSF46458">
    <property type="entry name" value="Globin-like"/>
    <property type="match status" value="1"/>
</dbReference>
<proteinExistence type="inferred from homology"/>
<gene>
    <name evidence="6" type="ORF">SAMN05443999_101147</name>
</gene>
<dbReference type="GO" id="GO:0005344">
    <property type="term" value="F:oxygen carrier activity"/>
    <property type="evidence" value="ECO:0007669"/>
    <property type="project" value="InterPro"/>
</dbReference>
<dbReference type="GO" id="GO:0046872">
    <property type="term" value="F:metal ion binding"/>
    <property type="evidence" value="ECO:0007669"/>
    <property type="project" value="UniProtKB-KW"/>
</dbReference>
<evidence type="ECO:0000256" key="3">
    <source>
        <dbReference type="ARBA" id="ARBA00022723"/>
    </source>
</evidence>
<name>A0A1H7FWR3_9RHOB</name>
<organism evidence="6 7">
    <name type="scientific">Roseovarius azorensis</name>
    <dbReference type="NCBI Taxonomy" id="1287727"/>
    <lineage>
        <taxon>Bacteria</taxon>
        <taxon>Pseudomonadati</taxon>
        <taxon>Pseudomonadota</taxon>
        <taxon>Alphaproteobacteria</taxon>
        <taxon>Rhodobacterales</taxon>
        <taxon>Roseobacteraceae</taxon>
        <taxon>Roseovarius</taxon>
    </lineage>
</organism>
<keyword evidence="1" id="KW-0813">Transport</keyword>
<dbReference type="EMBL" id="FOAG01000001">
    <property type="protein sequence ID" value="SEK28922.1"/>
    <property type="molecule type" value="Genomic_DNA"/>
</dbReference>
<dbReference type="InterPro" id="IPR044203">
    <property type="entry name" value="GlbO/GLB3-like"/>
</dbReference>
<keyword evidence="7" id="KW-1185">Reference proteome</keyword>
<reference evidence="6 7" key="1">
    <citation type="submission" date="2016-10" db="EMBL/GenBank/DDBJ databases">
        <authorList>
            <person name="de Groot N.N."/>
        </authorList>
    </citation>
    <scope>NUCLEOTIDE SEQUENCE [LARGE SCALE GENOMIC DNA]</scope>
    <source>
        <strain evidence="6 7">DSM 100674</strain>
    </source>
</reference>
<evidence type="ECO:0000313" key="7">
    <source>
        <dbReference type="Proteomes" id="UP000199582"/>
    </source>
</evidence>
<dbReference type="STRING" id="1287727.SAMN05443999_101147"/>
<dbReference type="Gene3D" id="1.10.490.10">
    <property type="entry name" value="Globins"/>
    <property type="match status" value="1"/>
</dbReference>
<evidence type="ECO:0000313" key="6">
    <source>
        <dbReference type="EMBL" id="SEK28922.1"/>
    </source>
</evidence>
<dbReference type="OrthoDB" id="9790913at2"/>
<dbReference type="CDD" id="cd14773">
    <property type="entry name" value="TrHb2_PhHbO-like_O"/>
    <property type="match status" value="1"/>
</dbReference>
<dbReference type="InterPro" id="IPR001486">
    <property type="entry name" value="Hemoglobin_trunc"/>
</dbReference>
<sequence length="140" mass="16155">MSHRMIDVLDGEDAVRSLVERFYDLIETLPEGENLRRLHRRGQGIDTARTEQFNFLTGFLGGRRYYEEKHGHMDLRLMHAHVPISLVDTETWLALMDRALADLGHTGPEIDTLRRTLRRVALRLVNDLGEWGTPAKRPSP</sequence>
<keyword evidence="4" id="KW-0408">Iron</keyword>
<dbReference type="Pfam" id="PF01152">
    <property type="entry name" value="Bac_globin"/>
    <property type="match status" value="1"/>
</dbReference>
<protein>
    <submittedName>
        <fullName evidence="6">Hemoglobin</fullName>
    </submittedName>
</protein>
<dbReference type="GO" id="GO:0019825">
    <property type="term" value="F:oxygen binding"/>
    <property type="evidence" value="ECO:0007669"/>
    <property type="project" value="InterPro"/>
</dbReference>
<dbReference type="PANTHER" id="PTHR47366:SF1">
    <property type="entry name" value="TWO-ON-TWO HEMOGLOBIN-3"/>
    <property type="match status" value="1"/>
</dbReference>
<dbReference type="GO" id="GO:0020037">
    <property type="term" value="F:heme binding"/>
    <property type="evidence" value="ECO:0007669"/>
    <property type="project" value="InterPro"/>
</dbReference>
<keyword evidence="2" id="KW-0349">Heme</keyword>
<accession>A0A1H7FWR3</accession>
<evidence type="ECO:0000256" key="2">
    <source>
        <dbReference type="ARBA" id="ARBA00022617"/>
    </source>
</evidence>
<evidence type="ECO:0000256" key="1">
    <source>
        <dbReference type="ARBA" id="ARBA00022448"/>
    </source>
</evidence>
<comment type="similarity">
    <text evidence="5">Belongs to the truncated hemoglobin family. Group II subfamily.</text>
</comment>
<keyword evidence="3" id="KW-0479">Metal-binding</keyword>
<dbReference type="AlphaFoldDB" id="A0A1H7FWR3"/>
<dbReference type="PANTHER" id="PTHR47366">
    <property type="entry name" value="TWO-ON-TWO HEMOGLOBIN-3"/>
    <property type="match status" value="1"/>
</dbReference>
<dbReference type="Proteomes" id="UP000199582">
    <property type="component" value="Unassembled WGS sequence"/>
</dbReference>
<evidence type="ECO:0000256" key="4">
    <source>
        <dbReference type="ARBA" id="ARBA00023004"/>
    </source>
</evidence>
<evidence type="ECO:0000256" key="5">
    <source>
        <dbReference type="ARBA" id="ARBA00034496"/>
    </source>
</evidence>